<reference evidence="2 4" key="1">
    <citation type="submission" date="2014-03" db="EMBL/GenBank/DDBJ databases">
        <title>Complete genome sequence of the Radio-Resistant Rubrobacter radiotolerans RSPS-4.</title>
        <authorList>
            <person name="Egas C.C."/>
            <person name="Barroso C.C."/>
            <person name="Froufe H.J.C."/>
            <person name="Pacheco J.J."/>
            <person name="Albuquerque L.L."/>
            <person name="da Costa M.M.S."/>
        </authorList>
    </citation>
    <scope>NUCLEOTIDE SEQUENCE [LARGE SCALE GENOMIC DNA]</scope>
    <source>
        <strain evidence="2 4">RSPS-4</strain>
    </source>
</reference>
<protein>
    <submittedName>
        <fullName evidence="2">Uncharacterized protein</fullName>
    </submittedName>
</protein>
<feature type="compositionally biased region" description="Basic and acidic residues" evidence="1">
    <location>
        <begin position="1"/>
        <end position="11"/>
    </location>
</feature>
<evidence type="ECO:0000313" key="4">
    <source>
        <dbReference type="Proteomes" id="UP000025229"/>
    </source>
</evidence>
<organism evidence="2 4">
    <name type="scientific">Rubrobacter radiotolerans</name>
    <name type="common">Arthrobacter radiotolerans</name>
    <dbReference type="NCBI Taxonomy" id="42256"/>
    <lineage>
        <taxon>Bacteria</taxon>
        <taxon>Bacillati</taxon>
        <taxon>Actinomycetota</taxon>
        <taxon>Rubrobacteria</taxon>
        <taxon>Rubrobacterales</taxon>
        <taxon>Rubrobacteraceae</taxon>
        <taxon>Rubrobacter</taxon>
    </lineage>
</organism>
<dbReference type="Proteomes" id="UP001281130">
    <property type="component" value="Unassembled WGS sequence"/>
</dbReference>
<dbReference type="Proteomes" id="UP000025229">
    <property type="component" value="Chromosome"/>
</dbReference>
<feature type="region of interest" description="Disordered" evidence="1">
    <location>
        <begin position="1"/>
        <end position="44"/>
    </location>
</feature>
<dbReference type="KEGG" id="rrd:RradSPS_0528"/>
<sequence length="44" mass="4479">MGLGKKAEKAAKQAMGGKGRKKGGKPKGKKGGSSLEGIVRRALK</sequence>
<feature type="compositionally biased region" description="Basic residues" evidence="1">
    <location>
        <begin position="18"/>
        <end position="30"/>
    </location>
</feature>
<keyword evidence="4" id="KW-1185">Reference proteome</keyword>
<reference evidence="3" key="2">
    <citation type="submission" date="2023-11" db="EMBL/GenBank/DDBJ databases">
        <title>MicrobeMod: A computational toolkit for identifying prokaryotic methylation and restriction-modification with nanopore sequencing.</title>
        <authorList>
            <person name="Crits-Christoph A."/>
            <person name="Kang S.C."/>
            <person name="Lee H."/>
            <person name="Ostrov N."/>
        </authorList>
    </citation>
    <scope>NUCLEOTIDE SEQUENCE</scope>
    <source>
        <strain evidence="3">ATCC 51242</strain>
    </source>
</reference>
<dbReference type="EMBL" id="CP007514">
    <property type="protein sequence ID" value="AHY45811.1"/>
    <property type="molecule type" value="Genomic_DNA"/>
</dbReference>
<accession>A0A023X0R1</accession>
<proteinExistence type="predicted"/>
<evidence type="ECO:0000313" key="3">
    <source>
        <dbReference type="EMBL" id="MDX5893225.1"/>
    </source>
</evidence>
<name>A0A023X0R1_RUBRA</name>
<dbReference type="AlphaFoldDB" id="A0A023X0R1"/>
<dbReference type="EMBL" id="JAWXXX010000001">
    <property type="protein sequence ID" value="MDX5893225.1"/>
    <property type="molecule type" value="Genomic_DNA"/>
</dbReference>
<gene>
    <name evidence="2" type="ORF">RradSPS_0528</name>
    <name evidence="3" type="ORF">SIL72_04195</name>
</gene>
<evidence type="ECO:0000256" key="1">
    <source>
        <dbReference type="SAM" id="MobiDB-lite"/>
    </source>
</evidence>
<evidence type="ECO:0000313" key="2">
    <source>
        <dbReference type="EMBL" id="AHY45811.1"/>
    </source>
</evidence>
<dbReference type="RefSeq" id="WP_267890218.1">
    <property type="nucleotide sequence ID" value="NZ_CP007514.1"/>
</dbReference>
<dbReference type="HOGENOM" id="CLU_3221583_0_0_11"/>